<proteinExistence type="predicted"/>
<evidence type="ECO:0008006" key="4">
    <source>
        <dbReference type="Google" id="ProtNLM"/>
    </source>
</evidence>
<keyword evidence="3" id="KW-1185">Reference proteome</keyword>
<protein>
    <recommendedName>
        <fullName evidence="4">Bacteriocin (Lactococcin_972)</fullName>
    </recommendedName>
</protein>
<feature type="signal peptide" evidence="1">
    <location>
        <begin position="1"/>
        <end position="23"/>
    </location>
</feature>
<dbReference type="Proteomes" id="UP000192368">
    <property type="component" value="Unassembled WGS sequence"/>
</dbReference>
<reference evidence="3" key="1">
    <citation type="submission" date="2017-04" db="EMBL/GenBank/DDBJ databases">
        <authorList>
            <person name="Varghese N."/>
            <person name="Submissions S."/>
        </authorList>
    </citation>
    <scope>NUCLEOTIDE SEQUENCE [LARGE SCALE GENOMIC DNA]</scope>
    <source>
        <strain evidence="3">DSM 20463</strain>
    </source>
</reference>
<keyword evidence="1" id="KW-0732">Signal</keyword>
<dbReference type="AlphaFoldDB" id="A0A1W1UI30"/>
<evidence type="ECO:0000313" key="2">
    <source>
        <dbReference type="EMBL" id="SMB80699.1"/>
    </source>
</evidence>
<name>A0A1W1UI30_PEPAS</name>
<dbReference type="RefSeq" id="WP_084229970.1">
    <property type="nucleotide sequence ID" value="NZ_FWWR01000009.1"/>
</dbReference>
<evidence type="ECO:0000256" key="1">
    <source>
        <dbReference type="SAM" id="SignalP"/>
    </source>
</evidence>
<dbReference type="STRING" id="573058.SAMN00017477_0266"/>
<organism evidence="2 3">
    <name type="scientific">Peptoniphilus asaccharolyticus DSM 20463</name>
    <dbReference type="NCBI Taxonomy" id="573058"/>
    <lineage>
        <taxon>Bacteria</taxon>
        <taxon>Bacillati</taxon>
        <taxon>Bacillota</taxon>
        <taxon>Tissierellia</taxon>
        <taxon>Tissierellales</taxon>
        <taxon>Peptoniphilaceae</taxon>
        <taxon>Peptoniphilus</taxon>
    </lineage>
</organism>
<feature type="chain" id="PRO_5039273529" description="Bacteriocin (Lactococcin_972)" evidence="1">
    <location>
        <begin position="24"/>
        <end position="120"/>
    </location>
</feature>
<sequence length="120" mass="13526">MKKIKILFIGLMSVMLLSTSVFASDISNSEKVVDNDNETRVEATMLRTATNFQDKGGWGEYGWGLRHAWAKYTHPQQTHRVVLVVDSSYHYGAYELAGPQNYSYTEALKGDRVSAYGELN</sequence>
<accession>A0A1W1UI30</accession>
<evidence type="ECO:0000313" key="3">
    <source>
        <dbReference type="Proteomes" id="UP000192368"/>
    </source>
</evidence>
<dbReference type="EMBL" id="FWWR01000009">
    <property type="protein sequence ID" value="SMB80699.1"/>
    <property type="molecule type" value="Genomic_DNA"/>
</dbReference>
<gene>
    <name evidence="2" type="ORF">SAMN00017477_0266</name>
</gene>